<dbReference type="CDD" id="cd00462">
    <property type="entry name" value="PTH"/>
    <property type="match status" value="1"/>
</dbReference>
<evidence type="ECO:0000256" key="1">
    <source>
        <dbReference type="ARBA" id="ARBA00013260"/>
    </source>
</evidence>
<dbReference type="GO" id="GO:0004045">
    <property type="term" value="F:peptidyl-tRNA hydrolase activity"/>
    <property type="evidence" value="ECO:0007669"/>
    <property type="project" value="UniProtKB-UniRule"/>
</dbReference>
<dbReference type="HAMAP" id="MF_00083">
    <property type="entry name" value="Pept_tRNA_hydro_bact"/>
    <property type="match status" value="1"/>
</dbReference>
<accession>H1XY87</accession>
<dbReference type="RefSeq" id="WP_006929227.1">
    <property type="nucleotide sequence ID" value="NZ_CM001402.1"/>
</dbReference>
<dbReference type="PANTHER" id="PTHR17224">
    <property type="entry name" value="PEPTIDYL-TRNA HYDROLASE"/>
    <property type="match status" value="1"/>
</dbReference>
<feature type="binding site" evidence="7">
    <location>
        <position position="112"/>
    </location>
    <ligand>
        <name>tRNA</name>
        <dbReference type="ChEBI" id="CHEBI:17843"/>
    </ligand>
</feature>
<dbReference type="STRING" id="880073.Cabys_1214"/>
<feature type="binding site" evidence="7">
    <location>
        <position position="14"/>
    </location>
    <ligand>
        <name>tRNA</name>
        <dbReference type="ChEBI" id="CHEBI:17843"/>
    </ligand>
</feature>
<comment type="function">
    <text evidence="7">Catalyzes the release of premature peptidyl moieties from peptidyl-tRNA molecules trapped in stalled 50S ribosomal subunits, and thus maintains levels of free tRNAs and 50S ribosomes.</text>
</comment>
<dbReference type="PaxDb" id="880073-Calab_2404"/>
<evidence type="ECO:0000256" key="6">
    <source>
        <dbReference type="ARBA" id="ARBA00050038"/>
    </source>
</evidence>
<comment type="similarity">
    <text evidence="5 7 9">Belongs to the PTH family.</text>
</comment>
<reference evidence="10 11" key="1">
    <citation type="submission" date="2011-09" db="EMBL/GenBank/DDBJ databases">
        <title>The permanent draft genome of Caldithrix abyssi DSM 13497.</title>
        <authorList>
            <consortium name="US DOE Joint Genome Institute (JGI-PGF)"/>
            <person name="Lucas S."/>
            <person name="Han J."/>
            <person name="Lapidus A."/>
            <person name="Bruce D."/>
            <person name="Goodwin L."/>
            <person name="Pitluck S."/>
            <person name="Peters L."/>
            <person name="Kyrpides N."/>
            <person name="Mavromatis K."/>
            <person name="Ivanova N."/>
            <person name="Mikhailova N."/>
            <person name="Chertkov O."/>
            <person name="Detter J.C."/>
            <person name="Tapia R."/>
            <person name="Han C."/>
            <person name="Land M."/>
            <person name="Hauser L."/>
            <person name="Markowitz V."/>
            <person name="Cheng J.-F."/>
            <person name="Hugenholtz P."/>
            <person name="Woyke T."/>
            <person name="Wu D."/>
            <person name="Spring S."/>
            <person name="Brambilla E."/>
            <person name="Klenk H.-P."/>
            <person name="Eisen J.A."/>
        </authorList>
    </citation>
    <scope>NUCLEOTIDE SEQUENCE [LARGE SCALE GENOMIC DNA]</scope>
    <source>
        <strain evidence="10 11">DSM 13497</strain>
    </source>
</reference>
<evidence type="ECO:0000256" key="9">
    <source>
        <dbReference type="RuleBase" id="RU004320"/>
    </source>
</evidence>
<sequence length="192" mass="22305">MHIVFGLGNPGKQYQFTRHNIGFLLLDYFQEYYKIPFQPGKGDYYFTRLEIDGEDILLVKPTTYMNLSGVAVRQVLEQYPVPLQDVLVVVDDFQLPFGTLRFRKKGSDGGHNGLKSVIYYLESEEFPRLRFGIGDHFENAAEHVLSPFNQHELKKLEELLPVARQGVLVWVKEGIEQAMNRFNRNFFEAKIN</sequence>
<dbReference type="PROSITE" id="PS01195">
    <property type="entry name" value="PEPT_TRNA_HYDROL_1"/>
    <property type="match status" value="1"/>
</dbReference>
<keyword evidence="2 7" id="KW-0820">tRNA-binding</keyword>
<feature type="binding site" evidence="7">
    <location>
        <position position="66"/>
    </location>
    <ligand>
        <name>tRNA</name>
        <dbReference type="ChEBI" id="CHEBI:17843"/>
    </ligand>
</feature>
<comment type="function">
    <text evidence="7">Hydrolyzes ribosome-free peptidyl-tRNAs (with 1 or more amino acids incorporated), which drop off the ribosome during protein synthesis, or as a result of ribosome stalling.</text>
</comment>
<comment type="subcellular location">
    <subcellularLocation>
        <location evidence="7">Cytoplasm</location>
    </subcellularLocation>
</comment>
<evidence type="ECO:0000313" key="10">
    <source>
        <dbReference type="EMBL" id="EHO42014.1"/>
    </source>
</evidence>
<dbReference type="GO" id="GO:0006515">
    <property type="term" value="P:protein quality control for misfolded or incompletely synthesized proteins"/>
    <property type="evidence" value="ECO:0007669"/>
    <property type="project" value="UniProtKB-UniRule"/>
</dbReference>
<dbReference type="InParanoid" id="H1XY87"/>
<keyword evidence="7" id="KW-0963">Cytoplasm</keyword>
<dbReference type="FunFam" id="3.40.50.1470:FF:000001">
    <property type="entry name" value="Peptidyl-tRNA hydrolase"/>
    <property type="match status" value="1"/>
</dbReference>
<dbReference type="InterPro" id="IPR001328">
    <property type="entry name" value="Pept_tRNA_hydro"/>
</dbReference>
<evidence type="ECO:0000256" key="2">
    <source>
        <dbReference type="ARBA" id="ARBA00022555"/>
    </source>
</evidence>
<dbReference type="GO" id="GO:0072344">
    <property type="term" value="P:rescue of stalled ribosome"/>
    <property type="evidence" value="ECO:0007669"/>
    <property type="project" value="UniProtKB-UniRule"/>
</dbReference>
<evidence type="ECO:0000313" key="11">
    <source>
        <dbReference type="Proteomes" id="UP000004671"/>
    </source>
</evidence>
<proteinExistence type="inferred from homology"/>
<dbReference type="AlphaFoldDB" id="H1XY87"/>
<dbReference type="SUPFAM" id="SSF53178">
    <property type="entry name" value="Peptidyl-tRNA hydrolase-like"/>
    <property type="match status" value="1"/>
</dbReference>
<feature type="site" description="Stabilizes the basic form of H active site to accept a proton" evidence="7">
    <location>
        <position position="91"/>
    </location>
</feature>
<keyword evidence="11" id="KW-1185">Reference proteome</keyword>
<feature type="active site" description="Proton acceptor" evidence="7">
    <location>
        <position position="19"/>
    </location>
</feature>
<gene>
    <name evidence="7" type="primary">pth</name>
    <name evidence="10" type="ORF">Calab_2404</name>
</gene>
<protein>
    <recommendedName>
        <fullName evidence="6 7">Peptidyl-tRNA hydrolase</fullName>
        <shortName evidence="7">Pth</shortName>
        <ecNumber evidence="1 7">3.1.1.29</ecNumber>
    </recommendedName>
</protein>
<dbReference type="InterPro" id="IPR018171">
    <property type="entry name" value="Pept_tRNA_hydro_CS"/>
</dbReference>
<name>H1XY87_CALAY</name>
<keyword evidence="4 7" id="KW-0694">RNA-binding</keyword>
<comment type="catalytic activity">
    <reaction evidence="7 8">
        <text>an N-acyl-L-alpha-aminoacyl-tRNA + H2O = an N-acyl-L-amino acid + a tRNA + H(+)</text>
        <dbReference type="Rhea" id="RHEA:54448"/>
        <dbReference type="Rhea" id="RHEA-COMP:10123"/>
        <dbReference type="Rhea" id="RHEA-COMP:13883"/>
        <dbReference type="ChEBI" id="CHEBI:15377"/>
        <dbReference type="ChEBI" id="CHEBI:15378"/>
        <dbReference type="ChEBI" id="CHEBI:59874"/>
        <dbReference type="ChEBI" id="CHEBI:78442"/>
        <dbReference type="ChEBI" id="CHEBI:138191"/>
        <dbReference type="EC" id="3.1.1.29"/>
    </reaction>
</comment>
<dbReference type="PANTHER" id="PTHR17224:SF1">
    <property type="entry name" value="PEPTIDYL-TRNA HYDROLASE"/>
    <property type="match status" value="1"/>
</dbReference>
<evidence type="ECO:0000256" key="7">
    <source>
        <dbReference type="HAMAP-Rule" id="MF_00083"/>
    </source>
</evidence>
<dbReference type="PROSITE" id="PS01196">
    <property type="entry name" value="PEPT_TRNA_HYDROL_2"/>
    <property type="match status" value="1"/>
</dbReference>
<dbReference type="Proteomes" id="UP000004671">
    <property type="component" value="Chromosome"/>
</dbReference>
<dbReference type="eggNOG" id="COG0193">
    <property type="taxonomic scope" value="Bacteria"/>
</dbReference>
<dbReference type="EMBL" id="CM001402">
    <property type="protein sequence ID" value="EHO42014.1"/>
    <property type="molecule type" value="Genomic_DNA"/>
</dbReference>
<evidence type="ECO:0000256" key="8">
    <source>
        <dbReference type="RuleBase" id="RU000673"/>
    </source>
</evidence>
<organism evidence="10 11">
    <name type="scientific">Caldithrix abyssi DSM 13497</name>
    <dbReference type="NCBI Taxonomy" id="880073"/>
    <lineage>
        <taxon>Bacteria</taxon>
        <taxon>Pseudomonadati</taxon>
        <taxon>Calditrichota</taxon>
        <taxon>Calditrichia</taxon>
        <taxon>Calditrichales</taxon>
        <taxon>Calditrichaceae</taxon>
        <taxon>Caldithrix</taxon>
    </lineage>
</organism>
<evidence type="ECO:0000256" key="4">
    <source>
        <dbReference type="ARBA" id="ARBA00022884"/>
    </source>
</evidence>
<dbReference type="NCBIfam" id="TIGR00447">
    <property type="entry name" value="pth"/>
    <property type="match status" value="1"/>
</dbReference>
<feature type="binding site" evidence="7">
    <location>
        <position position="64"/>
    </location>
    <ligand>
        <name>tRNA</name>
        <dbReference type="ChEBI" id="CHEBI:17843"/>
    </ligand>
</feature>
<dbReference type="InterPro" id="IPR036416">
    <property type="entry name" value="Pept_tRNA_hydro_sf"/>
</dbReference>
<dbReference type="GO" id="GO:0000049">
    <property type="term" value="F:tRNA binding"/>
    <property type="evidence" value="ECO:0007669"/>
    <property type="project" value="UniProtKB-UniRule"/>
</dbReference>
<comment type="subunit">
    <text evidence="7">Monomer.</text>
</comment>
<dbReference type="EC" id="3.1.1.29" evidence="1 7"/>
<dbReference type="GO" id="GO:0005737">
    <property type="term" value="C:cytoplasm"/>
    <property type="evidence" value="ECO:0007669"/>
    <property type="project" value="UniProtKB-SubCell"/>
</dbReference>
<dbReference type="FunCoup" id="H1XY87">
    <property type="interactions" value="376"/>
</dbReference>
<feature type="site" description="Discriminates between blocked and unblocked aminoacyl-tRNA" evidence="7">
    <location>
        <position position="9"/>
    </location>
</feature>
<evidence type="ECO:0000256" key="5">
    <source>
        <dbReference type="ARBA" id="ARBA00038063"/>
    </source>
</evidence>
<keyword evidence="3 7" id="KW-0378">Hydrolase</keyword>
<evidence type="ECO:0000256" key="3">
    <source>
        <dbReference type="ARBA" id="ARBA00022801"/>
    </source>
</evidence>
<dbReference type="OrthoDB" id="9800507at2"/>
<dbReference type="Pfam" id="PF01195">
    <property type="entry name" value="Pept_tRNA_hydro"/>
    <property type="match status" value="1"/>
</dbReference>
<dbReference type="HOGENOM" id="CLU_062456_4_1_0"/>
<dbReference type="Gene3D" id="3.40.50.1470">
    <property type="entry name" value="Peptidyl-tRNA hydrolase"/>
    <property type="match status" value="1"/>
</dbReference>